<evidence type="ECO:0000313" key="2">
    <source>
        <dbReference type="Proteomes" id="UP000292447"/>
    </source>
</evidence>
<reference evidence="2" key="1">
    <citation type="submission" date="2019-03" db="EMBL/GenBank/DDBJ databases">
        <title>Snf2 controls pulcherriminic acid biosynthesis and connects pigmentation and antifungal activity of the yeast Metschnikowia pulcherrima.</title>
        <authorList>
            <person name="Gore-Lloyd D."/>
            <person name="Sumann I."/>
            <person name="Brachmann A.O."/>
            <person name="Schneeberger K."/>
            <person name="Ortiz-Merino R.A."/>
            <person name="Moreno-Beltran M."/>
            <person name="Schlaefli M."/>
            <person name="Kirner P."/>
            <person name="Santos Kron A."/>
            <person name="Wolfe K.H."/>
            <person name="Piel J."/>
            <person name="Ahrens C.H."/>
            <person name="Henk D."/>
            <person name="Freimoser F.M."/>
        </authorList>
    </citation>
    <scope>NUCLEOTIDE SEQUENCE [LARGE SCALE GENOMIC DNA]</scope>
    <source>
        <strain evidence="2">APC 1.2</strain>
    </source>
</reference>
<dbReference type="Proteomes" id="UP000292447">
    <property type="component" value="Chromosome IV"/>
</dbReference>
<name>A0A4P6XTX6_9ASCO</name>
<sequence>MASQKPLEISDGDLTNYGTTVHEAIKKGYKVPGLLLGGDNWDVLKDFCQILEDRLMWEKTSAIPTAQEMSIVAQNFVVTLEQKGNLALLIILQDKEMFNKYYPGMRYRELFEDTADMIALGLLRKYPYLSKSLKVSSFPNKCLLGKVIEVAVDFAYRCECY</sequence>
<accession>A0A4P6XTX6</accession>
<organism evidence="1 2">
    <name type="scientific">Metschnikowia aff. pulcherrima</name>
    <dbReference type="NCBI Taxonomy" id="2163413"/>
    <lineage>
        <taxon>Eukaryota</taxon>
        <taxon>Fungi</taxon>
        <taxon>Dikarya</taxon>
        <taxon>Ascomycota</taxon>
        <taxon>Saccharomycotina</taxon>
        <taxon>Pichiomycetes</taxon>
        <taxon>Metschnikowiaceae</taxon>
        <taxon>Metschnikowia</taxon>
    </lineage>
</organism>
<gene>
    <name evidence="1" type="ORF">METSCH_D07080</name>
</gene>
<keyword evidence="2" id="KW-1185">Reference proteome</keyword>
<dbReference type="AlphaFoldDB" id="A0A4P6XTX6"/>
<protein>
    <submittedName>
        <fullName evidence="1">Uncharacterized protein</fullName>
    </submittedName>
</protein>
<evidence type="ECO:0000313" key="1">
    <source>
        <dbReference type="EMBL" id="QBM89628.1"/>
    </source>
</evidence>
<dbReference type="EMBL" id="CP034459">
    <property type="protein sequence ID" value="QBM89628.1"/>
    <property type="molecule type" value="Genomic_DNA"/>
</dbReference>
<proteinExistence type="predicted"/>